<dbReference type="AlphaFoldDB" id="A0A1G6Z103"/>
<dbReference type="PANTHER" id="PTHR30417">
    <property type="entry name" value="N-ACETYLMURAMOYL-L-ALANINE AMIDASE AMID"/>
    <property type="match status" value="1"/>
</dbReference>
<comment type="catalytic activity">
    <reaction evidence="1">
        <text>Hydrolyzes the link between N-acetylmuramoyl residues and L-amino acid residues in certain cell-wall glycopeptides.</text>
        <dbReference type="EC" id="3.5.1.28"/>
    </reaction>
</comment>
<dbReference type="OrthoDB" id="9794294at2"/>
<evidence type="ECO:0000256" key="3">
    <source>
        <dbReference type="ARBA" id="ARBA00011901"/>
    </source>
</evidence>
<name>A0A1G6Z103_PEPNI</name>
<gene>
    <name evidence="10" type="ORF">SAMN04489866_11128</name>
</gene>
<evidence type="ECO:0000259" key="9">
    <source>
        <dbReference type="PROSITE" id="PS51272"/>
    </source>
</evidence>
<dbReference type="CDD" id="cd06583">
    <property type="entry name" value="PGRP"/>
    <property type="match status" value="1"/>
</dbReference>
<evidence type="ECO:0000256" key="7">
    <source>
        <dbReference type="ARBA" id="ARBA00023287"/>
    </source>
</evidence>
<evidence type="ECO:0000313" key="10">
    <source>
        <dbReference type="EMBL" id="SDD95555.1"/>
    </source>
</evidence>
<proteinExistence type="inferred from homology"/>
<dbReference type="GO" id="GO:0009254">
    <property type="term" value="P:peptidoglycan turnover"/>
    <property type="evidence" value="ECO:0007669"/>
    <property type="project" value="TreeGrafter"/>
</dbReference>
<comment type="similarity">
    <text evidence="2">Belongs to the N-acetylmuramoyl-L-alanine amidase 2 family.</text>
</comment>
<dbReference type="SMART" id="SM00644">
    <property type="entry name" value="Ami_2"/>
    <property type="match status" value="1"/>
</dbReference>
<sequence length="240" mass="26103">MLHYQNGIITDDSIAGVPLERAIIAADANPHVRTGIPLQTIRGITNHNTGNPAPTADARAHAHWLAGVEAQDSDYIGAHFFVDGDRIVQTLPINEVAWHAGDGQGPGNMTTLAIEICETTPLAAAEANALVLNAALLIDHPDWQIYKHQDWSGKYCPRRILAEGRWPAFVEAIRQRVAQLQKSPQPLPDDAPSPWAADAIRWAKATGLLQGRSEGPAYQAPATREEVLTFLYRLQAGDHA</sequence>
<evidence type="ECO:0000256" key="4">
    <source>
        <dbReference type="ARBA" id="ARBA00022737"/>
    </source>
</evidence>
<evidence type="ECO:0000256" key="5">
    <source>
        <dbReference type="ARBA" id="ARBA00022801"/>
    </source>
</evidence>
<dbReference type="PANTHER" id="PTHR30417:SF11">
    <property type="entry name" value="N-ACETYLMURAMOYL-L-ALANINE AMIDASE XLYA"/>
    <property type="match status" value="1"/>
</dbReference>
<keyword evidence="7" id="KW-0178">Competence</keyword>
<keyword evidence="4" id="KW-0677">Repeat</keyword>
<dbReference type="GO" id="GO:0030420">
    <property type="term" value="P:establishment of competence for transformation"/>
    <property type="evidence" value="ECO:0007669"/>
    <property type="project" value="UniProtKB-KW"/>
</dbReference>
<dbReference type="PROSITE" id="PS51272">
    <property type="entry name" value="SLH"/>
    <property type="match status" value="1"/>
</dbReference>
<feature type="domain" description="SLH" evidence="9">
    <location>
        <begin position="183"/>
        <end position="240"/>
    </location>
</feature>
<evidence type="ECO:0000256" key="1">
    <source>
        <dbReference type="ARBA" id="ARBA00001561"/>
    </source>
</evidence>
<dbReference type="STRING" id="2741.SAMN04489866_11128"/>
<keyword evidence="6" id="KW-0749">Sporulation</keyword>
<dbReference type="InterPro" id="IPR002502">
    <property type="entry name" value="Amidase_domain"/>
</dbReference>
<dbReference type="GO" id="GO:0009253">
    <property type="term" value="P:peptidoglycan catabolic process"/>
    <property type="evidence" value="ECO:0007669"/>
    <property type="project" value="InterPro"/>
</dbReference>
<dbReference type="InterPro" id="IPR051206">
    <property type="entry name" value="NAMLAA_amidase_2"/>
</dbReference>
<dbReference type="GO" id="GO:0030435">
    <property type="term" value="P:sporulation resulting in formation of a cellular spore"/>
    <property type="evidence" value="ECO:0007669"/>
    <property type="project" value="UniProtKB-KW"/>
</dbReference>
<dbReference type="Gene3D" id="3.40.80.10">
    <property type="entry name" value="Peptidoglycan recognition protein-like"/>
    <property type="match status" value="1"/>
</dbReference>
<keyword evidence="11" id="KW-1185">Reference proteome</keyword>
<dbReference type="Proteomes" id="UP000198995">
    <property type="component" value="Unassembled WGS sequence"/>
</dbReference>
<dbReference type="Pfam" id="PF01510">
    <property type="entry name" value="Amidase_2"/>
    <property type="match status" value="1"/>
</dbReference>
<dbReference type="GO" id="GO:0008745">
    <property type="term" value="F:N-acetylmuramoyl-L-alanine amidase activity"/>
    <property type="evidence" value="ECO:0007669"/>
    <property type="project" value="UniProtKB-EC"/>
</dbReference>
<reference evidence="10 11" key="1">
    <citation type="submission" date="2016-10" db="EMBL/GenBank/DDBJ databases">
        <authorList>
            <person name="de Groot N.N."/>
        </authorList>
    </citation>
    <scope>NUCLEOTIDE SEQUENCE [LARGE SCALE GENOMIC DNA]</scope>
    <source>
        <strain evidence="10 11">DSM 20475</strain>
    </source>
</reference>
<evidence type="ECO:0000256" key="6">
    <source>
        <dbReference type="ARBA" id="ARBA00022969"/>
    </source>
</evidence>
<protein>
    <recommendedName>
        <fullName evidence="3">N-acetylmuramoyl-L-alanine amidase</fullName>
        <ecNumber evidence="3">3.5.1.28</ecNumber>
    </recommendedName>
</protein>
<dbReference type="EMBL" id="FNAF01000011">
    <property type="protein sequence ID" value="SDD95555.1"/>
    <property type="molecule type" value="Genomic_DNA"/>
</dbReference>
<dbReference type="GO" id="GO:0071555">
    <property type="term" value="P:cell wall organization"/>
    <property type="evidence" value="ECO:0007669"/>
    <property type="project" value="UniProtKB-KW"/>
</dbReference>
<dbReference type="InterPro" id="IPR036505">
    <property type="entry name" value="Amidase/PGRP_sf"/>
</dbReference>
<dbReference type="EC" id="3.5.1.28" evidence="3"/>
<evidence type="ECO:0000256" key="2">
    <source>
        <dbReference type="ARBA" id="ARBA00007553"/>
    </source>
</evidence>
<keyword evidence="5" id="KW-0378">Hydrolase</keyword>
<keyword evidence="8" id="KW-0961">Cell wall biogenesis/degradation</keyword>
<dbReference type="SUPFAM" id="SSF55846">
    <property type="entry name" value="N-acetylmuramoyl-L-alanine amidase-like"/>
    <property type="match status" value="1"/>
</dbReference>
<evidence type="ECO:0000256" key="8">
    <source>
        <dbReference type="ARBA" id="ARBA00023316"/>
    </source>
</evidence>
<evidence type="ECO:0000313" key="11">
    <source>
        <dbReference type="Proteomes" id="UP000198995"/>
    </source>
</evidence>
<dbReference type="RefSeq" id="WP_159428046.1">
    <property type="nucleotide sequence ID" value="NZ_FNAF01000011.1"/>
</dbReference>
<accession>A0A1G6Z103</accession>
<organism evidence="10 11">
    <name type="scientific">Peptococcus niger</name>
    <dbReference type="NCBI Taxonomy" id="2741"/>
    <lineage>
        <taxon>Bacteria</taxon>
        <taxon>Bacillati</taxon>
        <taxon>Bacillota</taxon>
        <taxon>Clostridia</taxon>
        <taxon>Eubacteriales</taxon>
        <taxon>Peptococcaceae</taxon>
        <taxon>Peptococcus</taxon>
    </lineage>
</organism>
<dbReference type="InterPro" id="IPR001119">
    <property type="entry name" value="SLH_dom"/>
</dbReference>